<feature type="compositionally biased region" description="Basic and acidic residues" evidence="3">
    <location>
        <begin position="19"/>
        <end position="44"/>
    </location>
</feature>
<dbReference type="FunFam" id="3.30.70.330:FF:000376">
    <property type="entry name" value="Putative RNA binding protein"/>
    <property type="match status" value="1"/>
</dbReference>
<evidence type="ECO:0000313" key="5">
    <source>
        <dbReference type="EMBL" id="KEQ89341.1"/>
    </source>
</evidence>
<feature type="compositionally biased region" description="Basic and acidic residues" evidence="3">
    <location>
        <begin position="94"/>
        <end position="108"/>
    </location>
</feature>
<feature type="compositionally biased region" description="Basic and acidic residues" evidence="3">
    <location>
        <begin position="215"/>
        <end position="243"/>
    </location>
</feature>
<keyword evidence="6" id="KW-1185">Reference proteome</keyword>
<evidence type="ECO:0000256" key="1">
    <source>
        <dbReference type="ARBA" id="ARBA00022884"/>
    </source>
</evidence>
<dbReference type="GO" id="GO:0042274">
    <property type="term" value="P:ribosomal small subunit biogenesis"/>
    <property type="evidence" value="ECO:0007669"/>
    <property type="project" value="TreeGrafter"/>
</dbReference>
<dbReference type="Proteomes" id="UP000030706">
    <property type="component" value="Unassembled WGS sequence"/>
</dbReference>
<evidence type="ECO:0000256" key="2">
    <source>
        <dbReference type="PROSITE-ProRule" id="PRU00176"/>
    </source>
</evidence>
<reference evidence="5 6" key="1">
    <citation type="journal article" date="2014" name="BMC Genomics">
        <title>Genome sequencing of four Aureobasidium pullulans varieties: biotechnological potential, stress tolerance, and description of new species.</title>
        <authorList>
            <person name="Gostin Ar C."/>
            <person name="Ohm R.A."/>
            <person name="Kogej T."/>
            <person name="Sonjak S."/>
            <person name="Turk M."/>
            <person name="Zajc J."/>
            <person name="Zalar P."/>
            <person name="Grube M."/>
            <person name="Sun H."/>
            <person name="Han J."/>
            <person name="Sharma A."/>
            <person name="Chiniquy J."/>
            <person name="Ngan C.Y."/>
            <person name="Lipzen A."/>
            <person name="Barry K."/>
            <person name="Grigoriev I.V."/>
            <person name="Gunde-Cimerman N."/>
        </authorList>
    </citation>
    <scope>NUCLEOTIDE SEQUENCE [LARGE SCALE GENOMIC DNA]</scope>
    <source>
        <strain evidence="5 6">EXF-150</strain>
    </source>
</reference>
<feature type="region of interest" description="Disordered" evidence="3">
    <location>
        <begin position="205"/>
        <end position="292"/>
    </location>
</feature>
<dbReference type="PANTHER" id="PTHR23236">
    <property type="entry name" value="EUKARYOTIC TRANSLATION INITIATION FACTOR 4B/4H"/>
    <property type="match status" value="1"/>
</dbReference>
<name>A0A074YR36_AURPU</name>
<protein>
    <recommendedName>
        <fullName evidence="4">RRM domain-containing protein</fullName>
    </recommendedName>
</protein>
<keyword evidence="1 2" id="KW-0694">RNA-binding</keyword>
<dbReference type="GO" id="GO:0019843">
    <property type="term" value="F:rRNA binding"/>
    <property type="evidence" value="ECO:0007669"/>
    <property type="project" value="TreeGrafter"/>
</dbReference>
<evidence type="ECO:0000259" key="4">
    <source>
        <dbReference type="PROSITE" id="PS50102"/>
    </source>
</evidence>
<dbReference type="Gene3D" id="3.30.70.330">
    <property type="match status" value="1"/>
</dbReference>
<dbReference type="AlphaFoldDB" id="A0A074YR36"/>
<dbReference type="GO" id="GO:0005730">
    <property type="term" value="C:nucleolus"/>
    <property type="evidence" value="ECO:0007669"/>
    <property type="project" value="TreeGrafter"/>
</dbReference>
<sequence length="292" mass="32374">MSQEADAQVLTGKAKKAKRSEERYKKNKKSKVEGTTDDTPKNDEPAAEADDSNATSDKSSSKKRKRSQEEKEQQAPAEDAAPAEPKQQKKRKKEPSANKEPLAKKEGDATTTTEGDEAAKNQRFIVFIGNLPFTATTEQIKEHFASIQPQSVRHSTEKGTNKSKGFAFLEFANYDRMKTCLKLYHHSMFDSGVGGERGKRRINVELTAGGGGSKSEGRKEKLKEKNVRLNEQRQRRAEAEAKQEKRKAAKEAKKGGAPGAREEEAPEPEVDAGAQEGIHPARLAMLQRINNR</sequence>
<feature type="compositionally biased region" description="Low complexity" evidence="3">
    <location>
        <begin position="74"/>
        <end position="85"/>
    </location>
</feature>
<dbReference type="HOGENOM" id="CLU_037639_0_1_1"/>
<feature type="region of interest" description="Disordered" evidence="3">
    <location>
        <begin position="1"/>
        <end position="116"/>
    </location>
</feature>
<dbReference type="GeneID" id="40745614"/>
<dbReference type="CDD" id="cd12400">
    <property type="entry name" value="RRM_Nop6"/>
    <property type="match status" value="1"/>
</dbReference>
<feature type="domain" description="RRM" evidence="4">
    <location>
        <begin position="124"/>
        <end position="209"/>
    </location>
</feature>
<organism evidence="5 6">
    <name type="scientific">Aureobasidium pullulans EXF-150</name>
    <dbReference type="NCBI Taxonomy" id="1043002"/>
    <lineage>
        <taxon>Eukaryota</taxon>
        <taxon>Fungi</taxon>
        <taxon>Dikarya</taxon>
        <taxon>Ascomycota</taxon>
        <taxon>Pezizomycotina</taxon>
        <taxon>Dothideomycetes</taxon>
        <taxon>Dothideomycetidae</taxon>
        <taxon>Dothideales</taxon>
        <taxon>Saccotheciaceae</taxon>
        <taxon>Aureobasidium</taxon>
    </lineage>
</organism>
<dbReference type="PANTHER" id="PTHR23236:SF51">
    <property type="entry name" value="NUCLEOLAR PROTEIN 6"/>
    <property type="match status" value="1"/>
</dbReference>
<dbReference type="PROSITE" id="PS50102">
    <property type="entry name" value="RRM"/>
    <property type="match status" value="1"/>
</dbReference>
<dbReference type="Pfam" id="PF00076">
    <property type="entry name" value="RRM_1"/>
    <property type="match status" value="1"/>
</dbReference>
<proteinExistence type="predicted"/>
<dbReference type="RefSeq" id="XP_029765528.1">
    <property type="nucleotide sequence ID" value="XM_029903308.1"/>
</dbReference>
<dbReference type="SUPFAM" id="SSF54928">
    <property type="entry name" value="RNA-binding domain, RBD"/>
    <property type="match status" value="1"/>
</dbReference>
<dbReference type="STRING" id="1043002.A0A074YR36"/>
<dbReference type="InterPro" id="IPR012677">
    <property type="entry name" value="Nucleotide-bd_a/b_plait_sf"/>
</dbReference>
<dbReference type="InterPro" id="IPR035979">
    <property type="entry name" value="RBD_domain_sf"/>
</dbReference>
<gene>
    <name evidence="5" type="ORF">M438DRAFT_330350</name>
</gene>
<dbReference type="EMBL" id="KL584974">
    <property type="protein sequence ID" value="KEQ89341.1"/>
    <property type="molecule type" value="Genomic_DNA"/>
</dbReference>
<dbReference type="OrthoDB" id="167718at2759"/>
<evidence type="ECO:0000313" key="6">
    <source>
        <dbReference type="Proteomes" id="UP000030706"/>
    </source>
</evidence>
<dbReference type="SMART" id="SM00360">
    <property type="entry name" value="RRM"/>
    <property type="match status" value="1"/>
</dbReference>
<evidence type="ECO:0000256" key="3">
    <source>
        <dbReference type="SAM" id="MobiDB-lite"/>
    </source>
</evidence>
<accession>A0A074YR36</accession>
<dbReference type="InterPro" id="IPR000504">
    <property type="entry name" value="RRM_dom"/>
</dbReference>
<dbReference type="InterPro" id="IPR034228">
    <property type="entry name" value="Nop6_RRM"/>
</dbReference>